<accession>A0A229UHS1</accession>
<dbReference type="OrthoDB" id="265478at2"/>
<dbReference type="PANTHER" id="PTHR33545">
    <property type="entry name" value="UPF0750 MEMBRANE PROTEIN YITT-RELATED"/>
    <property type="match status" value="1"/>
</dbReference>
<keyword evidence="9" id="KW-1185">Reference proteome</keyword>
<dbReference type="InterPro" id="IPR051461">
    <property type="entry name" value="UPF0750_membrane"/>
</dbReference>
<keyword evidence="3 6" id="KW-0812">Transmembrane</keyword>
<dbReference type="InterPro" id="IPR003740">
    <property type="entry name" value="YitT"/>
</dbReference>
<evidence type="ECO:0000256" key="1">
    <source>
        <dbReference type="ARBA" id="ARBA00004651"/>
    </source>
</evidence>
<sequence length="290" mass="31922">MAEGKAHRRITVIGFLQRFIFITIGAVMMGLALEVFLVPNQVIDGGIAGLSIIISEVTGLPLGLFIFVLNVPFLLLGYKQIGKTFAISTLYGIAVMSITTSWLHHVDAFTNEKLLAVLFGGVILGAGVGLVMRFGGSLDGTEIVAILISKKTKIPVGQIIMFINVFIFIVAGFVFGWDSAMYSIFTYYIAFKLIDIVVEGLNESKSVTIISNDYEEISEAIMDRLGRNTTFIYAKGGYKKEDIQMIYCVVTRLEVAKLRSIVQEIDRRAFIAIEHVSDVMGGNFDKADIH</sequence>
<feature type="domain" description="DUF2179" evidence="7">
    <location>
        <begin position="227"/>
        <end position="281"/>
    </location>
</feature>
<protein>
    <recommendedName>
        <fullName evidence="7">DUF2179 domain-containing protein</fullName>
    </recommendedName>
</protein>
<gene>
    <name evidence="8" type="ORF">CF651_28645</name>
</gene>
<evidence type="ECO:0000256" key="2">
    <source>
        <dbReference type="ARBA" id="ARBA00022475"/>
    </source>
</evidence>
<evidence type="ECO:0000313" key="8">
    <source>
        <dbReference type="EMBL" id="OXM82977.1"/>
    </source>
</evidence>
<feature type="transmembrane region" description="Helical" evidence="6">
    <location>
        <begin position="115"/>
        <end position="135"/>
    </location>
</feature>
<dbReference type="Pfam" id="PF02588">
    <property type="entry name" value="YitT_membrane"/>
    <property type="match status" value="1"/>
</dbReference>
<feature type="transmembrane region" description="Helical" evidence="6">
    <location>
        <begin position="12"/>
        <end position="38"/>
    </location>
</feature>
<evidence type="ECO:0000256" key="4">
    <source>
        <dbReference type="ARBA" id="ARBA00022989"/>
    </source>
</evidence>
<comment type="caution">
    <text evidence="8">The sequence shown here is derived from an EMBL/GenBank/DDBJ whole genome shotgun (WGS) entry which is preliminary data.</text>
</comment>
<keyword evidence="5 6" id="KW-0472">Membrane</keyword>
<dbReference type="CDD" id="cd16380">
    <property type="entry name" value="YitT_C"/>
    <property type="match status" value="1"/>
</dbReference>
<proteinExistence type="predicted"/>
<dbReference type="InterPro" id="IPR019264">
    <property type="entry name" value="DUF2179"/>
</dbReference>
<dbReference type="RefSeq" id="WP_094018280.1">
    <property type="nucleotide sequence ID" value="NZ_NMQW01000053.1"/>
</dbReference>
<dbReference type="GO" id="GO:0005886">
    <property type="term" value="C:plasma membrane"/>
    <property type="evidence" value="ECO:0007669"/>
    <property type="project" value="UniProtKB-SubCell"/>
</dbReference>
<evidence type="ECO:0000256" key="3">
    <source>
        <dbReference type="ARBA" id="ARBA00022692"/>
    </source>
</evidence>
<dbReference type="AlphaFoldDB" id="A0A229UHS1"/>
<dbReference type="Gene3D" id="3.30.70.120">
    <property type="match status" value="1"/>
</dbReference>
<dbReference type="InterPro" id="IPR015867">
    <property type="entry name" value="N-reg_PII/ATP_PRibTrfase_C"/>
</dbReference>
<name>A0A229UHS1_9BACL</name>
<keyword evidence="4 6" id="KW-1133">Transmembrane helix</keyword>
<dbReference type="Proteomes" id="UP000215509">
    <property type="component" value="Unassembled WGS sequence"/>
</dbReference>
<reference evidence="8 9" key="1">
    <citation type="submission" date="2017-07" db="EMBL/GenBank/DDBJ databases">
        <title>Genome sequencing and assembly of Paenibacillus rigui.</title>
        <authorList>
            <person name="Mayilraj S."/>
        </authorList>
    </citation>
    <scope>NUCLEOTIDE SEQUENCE [LARGE SCALE GENOMIC DNA]</scope>
    <source>
        <strain evidence="8 9">JCM 16352</strain>
    </source>
</reference>
<evidence type="ECO:0000256" key="5">
    <source>
        <dbReference type="ARBA" id="ARBA00023136"/>
    </source>
</evidence>
<organism evidence="8 9">
    <name type="scientific">Paenibacillus rigui</name>
    <dbReference type="NCBI Taxonomy" id="554312"/>
    <lineage>
        <taxon>Bacteria</taxon>
        <taxon>Bacillati</taxon>
        <taxon>Bacillota</taxon>
        <taxon>Bacilli</taxon>
        <taxon>Bacillales</taxon>
        <taxon>Paenibacillaceae</taxon>
        <taxon>Paenibacillus</taxon>
    </lineage>
</organism>
<evidence type="ECO:0000313" key="9">
    <source>
        <dbReference type="Proteomes" id="UP000215509"/>
    </source>
</evidence>
<evidence type="ECO:0000259" key="7">
    <source>
        <dbReference type="Pfam" id="PF10035"/>
    </source>
</evidence>
<dbReference type="PANTHER" id="PTHR33545:SF3">
    <property type="entry name" value="UPF0750 MEMBRANE PROTEIN YQFU"/>
    <property type="match status" value="1"/>
</dbReference>
<dbReference type="PIRSF" id="PIRSF006483">
    <property type="entry name" value="Membrane_protein_YitT"/>
    <property type="match status" value="1"/>
</dbReference>
<dbReference type="Pfam" id="PF10035">
    <property type="entry name" value="DUF2179"/>
    <property type="match status" value="1"/>
</dbReference>
<feature type="transmembrane region" description="Helical" evidence="6">
    <location>
        <begin position="156"/>
        <end position="175"/>
    </location>
</feature>
<feature type="transmembrane region" description="Helical" evidence="6">
    <location>
        <begin position="58"/>
        <end position="78"/>
    </location>
</feature>
<keyword evidence="2" id="KW-1003">Cell membrane</keyword>
<evidence type="ECO:0000256" key="6">
    <source>
        <dbReference type="SAM" id="Phobius"/>
    </source>
</evidence>
<feature type="transmembrane region" description="Helical" evidence="6">
    <location>
        <begin position="85"/>
        <end position="103"/>
    </location>
</feature>
<comment type="subcellular location">
    <subcellularLocation>
        <location evidence="1">Cell membrane</location>
        <topology evidence="1">Multi-pass membrane protein</topology>
    </subcellularLocation>
</comment>
<dbReference type="EMBL" id="NMQW01000053">
    <property type="protein sequence ID" value="OXM82977.1"/>
    <property type="molecule type" value="Genomic_DNA"/>
</dbReference>